<proteinExistence type="predicted"/>
<organism evidence="1 2">
    <name type="scientific">Eretmocerus hayati</name>
    <dbReference type="NCBI Taxonomy" id="131215"/>
    <lineage>
        <taxon>Eukaryota</taxon>
        <taxon>Metazoa</taxon>
        <taxon>Ecdysozoa</taxon>
        <taxon>Arthropoda</taxon>
        <taxon>Hexapoda</taxon>
        <taxon>Insecta</taxon>
        <taxon>Pterygota</taxon>
        <taxon>Neoptera</taxon>
        <taxon>Endopterygota</taxon>
        <taxon>Hymenoptera</taxon>
        <taxon>Apocrita</taxon>
        <taxon>Proctotrupomorpha</taxon>
        <taxon>Chalcidoidea</taxon>
        <taxon>Aphelinidae</taxon>
        <taxon>Aphelininae</taxon>
        <taxon>Eretmocerus</taxon>
    </lineage>
</organism>
<evidence type="ECO:0000313" key="2">
    <source>
        <dbReference type="Proteomes" id="UP001239111"/>
    </source>
</evidence>
<dbReference type="Proteomes" id="UP001239111">
    <property type="component" value="Chromosome 2"/>
</dbReference>
<keyword evidence="2" id="KW-1185">Reference proteome</keyword>
<comment type="caution">
    <text evidence="1">The sequence shown here is derived from an EMBL/GenBank/DDBJ whole genome shotgun (WGS) entry which is preliminary data.</text>
</comment>
<name>A0ACC2P7A9_9HYME</name>
<protein>
    <submittedName>
        <fullName evidence="1">Uncharacterized protein</fullName>
    </submittedName>
</protein>
<reference evidence="1" key="1">
    <citation type="submission" date="2023-04" db="EMBL/GenBank/DDBJ databases">
        <title>A chromosome-level genome assembly of the parasitoid wasp Eretmocerus hayati.</title>
        <authorList>
            <person name="Zhong Y."/>
            <person name="Liu S."/>
            <person name="Liu Y."/>
        </authorList>
    </citation>
    <scope>NUCLEOTIDE SEQUENCE</scope>
    <source>
        <strain evidence="1">ZJU_SS_LIU_2023</strain>
    </source>
</reference>
<accession>A0ACC2P7A9</accession>
<evidence type="ECO:0000313" key="1">
    <source>
        <dbReference type="EMBL" id="KAJ8678916.1"/>
    </source>
</evidence>
<gene>
    <name evidence="1" type="ORF">QAD02_014703</name>
</gene>
<dbReference type="EMBL" id="CM056742">
    <property type="protein sequence ID" value="KAJ8678916.1"/>
    <property type="molecule type" value="Genomic_DNA"/>
</dbReference>
<sequence length="935" mass="108128">MSGEEEQYDETKLDTNATTKKPGTTPKVPPDNIFEVLKDMPIFNESGKLKKQSEKVWNKARIALKNAITVKYLHLIVSTNRYKLKTRLVDYKKSLNLLASADEPLVCQTQSNIPKDTLRAINCLKSDVMLKPMFKGTGASPFYQFYWFPDQKNLWKNHISNSNGAAVICKFDAIVDRAYVGDVLTDYVSLYALFTHCDKVTIPFIQFIAEDQNDDLLEFCIGEFLREIVPAPRSILIDISMLDMMNTLFNECDINDYNGRILYSYMTGNEYPPTLIKIDAFLVISYLNDLFNDQYQIHSITIFFIQSIIFLSTVSDYETLTKALKNLILISISDRLYPCTMTARRYYLDATDNRSIKDLFETYKKYEVRSSSKNDFVEFISNNDFSQSIIYNALLNAIKNLEKDLKLITEKDSYRINSYRNQKNMDAVLKVFSLYPLWTNVPRIDRNSPHEYQDLKDLYRDQQLSFVPRNEDESLLRLPPEEFLVKHAIFLSSSFSLLRQIISTDINNDDNQNVSNLREIRFFYYLNFFENWKNRANKSSFEKEQKEIHDNEKNCQITSTVSDHSSEKTGDNVAEAISNSSSENTSKNASIHMDHDYLAFNEPNGKMSHSTPEKIANPNRKRRKYLDACPTLKVIYNLPKKKNKFKDCLIKNGNMFVPKKIACSTGTQSSKKKVNFTPLRKLGSTCLFDSLVELFAHSIRNFNDFYVYCQNIGEENDLIRITFNLATSNKLIQFYKERDRFFLAHGSETEDVIHLKEDMRTFLEKVMGDAISIIQVQACSQCPGKVNGQKYHFYFDLTITDDPKCNEICIKKCVMDQIVDLGVNSNTFCDCSAPNDTHFTIGPYLAVIPTNNFVKFEIQKIQDQITFNNEDAYFLAGVIGYSDPVLDVSQIHFITYVRSIFGNWQIKDNLLDKITKMPKHTKTKIALIIYIKNRL</sequence>